<reference evidence="1 2" key="1">
    <citation type="journal article" date="2011" name="J. Bacteriol.">
        <title>Genome sequence of Chthoniobacter flavus Ellin428, an aerobic heterotrophic soil bacterium.</title>
        <authorList>
            <person name="Kant R."/>
            <person name="van Passel M.W."/>
            <person name="Palva A."/>
            <person name="Lucas S."/>
            <person name="Lapidus A."/>
            <person name="Glavina Del Rio T."/>
            <person name="Dalin E."/>
            <person name="Tice H."/>
            <person name="Bruce D."/>
            <person name="Goodwin L."/>
            <person name="Pitluck S."/>
            <person name="Larimer F.W."/>
            <person name="Land M.L."/>
            <person name="Hauser L."/>
            <person name="Sangwan P."/>
            <person name="de Vos W.M."/>
            <person name="Janssen P.H."/>
            <person name="Smidt H."/>
        </authorList>
    </citation>
    <scope>NUCLEOTIDE SEQUENCE [LARGE SCALE GENOMIC DNA]</scope>
    <source>
        <strain evidence="1 2">Ellin428</strain>
    </source>
</reference>
<dbReference type="Gene3D" id="3.40.50.1820">
    <property type="entry name" value="alpha/beta hydrolase"/>
    <property type="match status" value="1"/>
</dbReference>
<evidence type="ECO:0000313" key="1">
    <source>
        <dbReference type="EMBL" id="EDY16498.1"/>
    </source>
</evidence>
<protein>
    <submittedName>
        <fullName evidence="1">Uncharacterized protein</fullName>
    </submittedName>
</protein>
<dbReference type="Proteomes" id="UP000005824">
    <property type="component" value="Unassembled WGS sequence"/>
</dbReference>
<dbReference type="InterPro" id="IPR029058">
    <property type="entry name" value="AB_hydrolase_fold"/>
</dbReference>
<dbReference type="eggNOG" id="COG0400">
    <property type="taxonomic scope" value="Bacteria"/>
</dbReference>
<gene>
    <name evidence="1" type="ORF">CfE428DRAFT_5921</name>
</gene>
<evidence type="ECO:0000313" key="2">
    <source>
        <dbReference type="Proteomes" id="UP000005824"/>
    </source>
</evidence>
<dbReference type="RefSeq" id="WP_006983241.1">
    <property type="nucleotide sequence ID" value="NZ_ABVL01000031.1"/>
</dbReference>
<sequence>MAQARAGGGFFDWMLGVSSGTRNIIAAFFLAVVVAHAEEFPDITTVSPDLTVPEMTAGSPEAGKRVRYVTPGWEGTEVYGALYLPVDWKPAGRYPVIVEWAGNGDFHDAFGDVSTGVVEGSRLGYGVREGKGCIWICVPYLNNAGTANVIKWWGDPPTFDPEPTLKYCRATVQNVCEKFGGDPQRVVLAGFSRGSIACNYLGLHDDATAVLWRGFICYSHYDGVRTNWPYPAADQASALVAAATPQGAAAVHLR</sequence>
<proteinExistence type="predicted"/>
<dbReference type="SUPFAM" id="SSF53474">
    <property type="entry name" value="alpha/beta-Hydrolases"/>
    <property type="match status" value="1"/>
</dbReference>
<dbReference type="AlphaFoldDB" id="B4DAI0"/>
<dbReference type="STRING" id="497964.CfE428DRAFT_5921"/>
<organism evidence="1 2">
    <name type="scientific">Chthoniobacter flavus Ellin428</name>
    <dbReference type="NCBI Taxonomy" id="497964"/>
    <lineage>
        <taxon>Bacteria</taxon>
        <taxon>Pseudomonadati</taxon>
        <taxon>Verrucomicrobiota</taxon>
        <taxon>Spartobacteria</taxon>
        <taxon>Chthoniobacterales</taxon>
        <taxon>Chthoniobacteraceae</taxon>
        <taxon>Chthoniobacter</taxon>
    </lineage>
</organism>
<dbReference type="InParanoid" id="B4DAI0"/>
<comment type="caution">
    <text evidence="1">The sequence shown here is derived from an EMBL/GenBank/DDBJ whole genome shotgun (WGS) entry which is preliminary data.</text>
</comment>
<dbReference type="EMBL" id="ABVL01000031">
    <property type="protein sequence ID" value="EDY16498.1"/>
    <property type="molecule type" value="Genomic_DNA"/>
</dbReference>
<name>B4DAI0_9BACT</name>
<keyword evidence="2" id="KW-1185">Reference proteome</keyword>
<accession>B4DAI0</accession>